<dbReference type="InterPro" id="IPR013149">
    <property type="entry name" value="ADH-like_C"/>
</dbReference>
<keyword evidence="3" id="KW-1185">Reference proteome</keyword>
<evidence type="ECO:0000313" key="3">
    <source>
        <dbReference type="Proteomes" id="UP000243904"/>
    </source>
</evidence>
<evidence type="ECO:0000313" key="2">
    <source>
        <dbReference type="EMBL" id="SDR80811.1"/>
    </source>
</evidence>
<dbReference type="EMBL" id="LT629750">
    <property type="protein sequence ID" value="SDR80811.1"/>
    <property type="molecule type" value="Genomic_DNA"/>
</dbReference>
<reference evidence="3" key="1">
    <citation type="submission" date="2016-10" db="EMBL/GenBank/DDBJ databases">
        <authorList>
            <person name="Varghese N."/>
            <person name="Submissions S."/>
        </authorList>
    </citation>
    <scope>NUCLEOTIDE SEQUENCE [LARGE SCALE GENOMIC DNA]</scope>
    <source>
        <strain evidence="3">GAS369</strain>
    </source>
</reference>
<dbReference type="InterPro" id="IPR020843">
    <property type="entry name" value="ER"/>
</dbReference>
<dbReference type="SUPFAM" id="SSF51735">
    <property type="entry name" value="NAD(P)-binding Rossmann-fold domains"/>
    <property type="match status" value="1"/>
</dbReference>
<dbReference type="AlphaFoldDB" id="A0A1H1M223"/>
<dbReference type="SMART" id="SM00829">
    <property type="entry name" value="PKS_ER"/>
    <property type="match status" value="1"/>
</dbReference>
<dbReference type="Proteomes" id="UP000243904">
    <property type="component" value="Chromosome I"/>
</dbReference>
<name>A0A1H1M223_9BRAD</name>
<dbReference type="InterPro" id="IPR051397">
    <property type="entry name" value="Zn-ADH-like_protein"/>
</dbReference>
<dbReference type="PANTHER" id="PTHR43677:SF11">
    <property type="entry name" value="ZINC-CONTAINING ALCOHOL DEHYDROGENASE"/>
    <property type="match status" value="1"/>
</dbReference>
<dbReference type="SUPFAM" id="SSF50129">
    <property type="entry name" value="GroES-like"/>
    <property type="match status" value="1"/>
</dbReference>
<sequence>MCIIHILSRTERKTVMKAAIVQGAGQAPIYGDFAEPVPSSGENRITVTAAAISHVVKSRASGNHYSSSGQFPFVVGIDGVGRLDDGRRVYFVLPKAPHGSMAERTVVSSRQCLALPDELDDVTAAAIANPGMSSWAAYKERAKLKAGESVLVNGATGTAGRLAVQIAKHLGAKKVIATARNAEALKSLAALGADVTIPLVEDGAALEDAFKEQFADGVDVVIDYLWGQSAERLLIAGAKAGADAVPIRFVQIGSASGSDITLPSAALRSSAIELMGSGLGSVPRDRFVRCISELLQATIPGGFEIAATSVPLSEVEQAWPKDDSTRRTVFTVGVHNS</sequence>
<dbReference type="InterPro" id="IPR011032">
    <property type="entry name" value="GroES-like_sf"/>
</dbReference>
<protein>
    <submittedName>
        <fullName evidence="2">NADPH:quinone reductase</fullName>
    </submittedName>
</protein>
<accession>A0A1H1M223</accession>
<dbReference type="PANTHER" id="PTHR43677">
    <property type="entry name" value="SHORT-CHAIN DEHYDROGENASE/REDUCTASE"/>
    <property type="match status" value="1"/>
</dbReference>
<organism evidence="2 3">
    <name type="scientific">Bradyrhizobium canariense</name>
    <dbReference type="NCBI Taxonomy" id="255045"/>
    <lineage>
        <taxon>Bacteria</taxon>
        <taxon>Pseudomonadati</taxon>
        <taxon>Pseudomonadota</taxon>
        <taxon>Alphaproteobacteria</taxon>
        <taxon>Hyphomicrobiales</taxon>
        <taxon>Nitrobacteraceae</taxon>
        <taxon>Bradyrhizobium</taxon>
    </lineage>
</organism>
<proteinExistence type="predicted"/>
<evidence type="ECO:0000259" key="1">
    <source>
        <dbReference type="SMART" id="SM00829"/>
    </source>
</evidence>
<dbReference type="Gene3D" id="3.40.50.720">
    <property type="entry name" value="NAD(P)-binding Rossmann-like Domain"/>
    <property type="match status" value="1"/>
</dbReference>
<dbReference type="InterPro" id="IPR036291">
    <property type="entry name" value="NAD(P)-bd_dom_sf"/>
</dbReference>
<dbReference type="Pfam" id="PF00107">
    <property type="entry name" value="ADH_zinc_N"/>
    <property type="match status" value="1"/>
</dbReference>
<feature type="domain" description="Enoyl reductase (ER)" evidence="1">
    <location>
        <begin position="23"/>
        <end position="330"/>
    </location>
</feature>
<dbReference type="Gene3D" id="3.90.180.10">
    <property type="entry name" value="Medium-chain alcohol dehydrogenases, catalytic domain"/>
    <property type="match status" value="1"/>
</dbReference>
<dbReference type="GO" id="GO:0016491">
    <property type="term" value="F:oxidoreductase activity"/>
    <property type="evidence" value="ECO:0007669"/>
    <property type="project" value="InterPro"/>
</dbReference>
<gene>
    <name evidence="2" type="ORF">SAMN05444158_0060</name>
</gene>